<dbReference type="InterPro" id="IPR000073">
    <property type="entry name" value="AB_hydrolase_1"/>
</dbReference>
<protein>
    <submittedName>
        <fullName evidence="2">Alpha/beta hydrolase</fullName>
    </submittedName>
</protein>
<evidence type="ECO:0000313" key="2">
    <source>
        <dbReference type="EMBL" id="PNG08628.1"/>
    </source>
</evidence>
<accession>A0A2N8T1L5</accession>
<evidence type="ECO:0000313" key="3">
    <source>
        <dbReference type="Proteomes" id="UP000235897"/>
    </source>
</evidence>
<dbReference type="Pfam" id="PF00561">
    <property type="entry name" value="Abhydrolase_1"/>
    <property type="match status" value="1"/>
</dbReference>
<dbReference type="SUPFAM" id="SSF53474">
    <property type="entry name" value="alpha/beta-Hydrolases"/>
    <property type="match status" value="1"/>
</dbReference>
<dbReference type="PANTHER" id="PTHR43798:SF33">
    <property type="entry name" value="HYDROLASE, PUTATIVE (AFU_ORTHOLOGUE AFUA_2G14860)-RELATED"/>
    <property type="match status" value="1"/>
</dbReference>
<proteinExistence type="predicted"/>
<reference evidence="2 3" key="1">
    <citation type="submission" date="2018-01" db="EMBL/GenBank/DDBJ databases">
        <title>Denitrification phenotypes of diverse strains of Pseudomonas stutzeri.</title>
        <authorList>
            <person name="Milligan D.A."/>
            <person name="Bergaust L."/>
            <person name="Bakken L.R."/>
            <person name="Frostegard A."/>
        </authorList>
    </citation>
    <scope>NUCLEOTIDE SEQUENCE [LARGE SCALE GENOMIC DNA]</scope>
    <source>
        <strain evidence="2 3">28a3</strain>
    </source>
</reference>
<gene>
    <name evidence="2" type="ORF">CXL00_00895</name>
</gene>
<feature type="domain" description="AB hydrolase-1" evidence="1">
    <location>
        <begin position="31"/>
        <end position="144"/>
    </location>
</feature>
<keyword evidence="2" id="KW-0378">Hydrolase</keyword>
<dbReference type="InterPro" id="IPR029058">
    <property type="entry name" value="AB_hydrolase_fold"/>
</dbReference>
<comment type="caution">
    <text evidence="2">The sequence shown here is derived from an EMBL/GenBank/DDBJ whole genome shotgun (WGS) entry which is preliminary data.</text>
</comment>
<dbReference type="InterPro" id="IPR050266">
    <property type="entry name" value="AB_hydrolase_sf"/>
</dbReference>
<dbReference type="Proteomes" id="UP000235897">
    <property type="component" value="Unassembled WGS sequence"/>
</dbReference>
<organism evidence="2 3">
    <name type="scientific">Stutzerimonas stutzeri</name>
    <name type="common">Pseudomonas stutzeri</name>
    <dbReference type="NCBI Taxonomy" id="316"/>
    <lineage>
        <taxon>Bacteria</taxon>
        <taxon>Pseudomonadati</taxon>
        <taxon>Pseudomonadota</taxon>
        <taxon>Gammaproteobacteria</taxon>
        <taxon>Pseudomonadales</taxon>
        <taxon>Pseudomonadaceae</taxon>
        <taxon>Stutzerimonas</taxon>
    </lineage>
</organism>
<dbReference type="OrthoDB" id="9779853at2"/>
<name>A0A2N8T1L5_STUST</name>
<sequence>MVNIETEDRYLATEYGEVFTRRWRTNAEQVPIILLHDSLGCVELWRDFPERLAAATRRDVIAYDRLGFGRSAVHPGGWSMRFIGDEAARYFPLVCRGLGVEDFIVFGHSVGGAMAASVAAHYPDRCLALVTESAMAFVEDRTLQGIRDARALFAEPGQMDRLRPYHGDKAEWVLAAWVDTWLSDAHAHWTLADSAPLIQCPLLAIHGREDEYGTVAHPQRIVELSAGSAQMVLFDGCRHLPHREQPDAVIDVVATFLQAVHR</sequence>
<evidence type="ECO:0000259" key="1">
    <source>
        <dbReference type="Pfam" id="PF00561"/>
    </source>
</evidence>
<dbReference type="PANTHER" id="PTHR43798">
    <property type="entry name" value="MONOACYLGLYCEROL LIPASE"/>
    <property type="match status" value="1"/>
</dbReference>
<dbReference type="GO" id="GO:0016020">
    <property type="term" value="C:membrane"/>
    <property type="evidence" value="ECO:0007669"/>
    <property type="project" value="TreeGrafter"/>
</dbReference>
<dbReference type="GO" id="GO:0016787">
    <property type="term" value="F:hydrolase activity"/>
    <property type="evidence" value="ECO:0007669"/>
    <property type="project" value="UniProtKB-KW"/>
</dbReference>
<dbReference type="PRINTS" id="PR00111">
    <property type="entry name" value="ABHYDROLASE"/>
</dbReference>
<dbReference type="Gene3D" id="3.40.50.1820">
    <property type="entry name" value="alpha/beta hydrolase"/>
    <property type="match status" value="1"/>
</dbReference>
<dbReference type="EMBL" id="POUW01000001">
    <property type="protein sequence ID" value="PNG08628.1"/>
    <property type="molecule type" value="Genomic_DNA"/>
</dbReference>
<dbReference type="AlphaFoldDB" id="A0A2N8T1L5"/>